<keyword evidence="2" id="KW-1133">Transmembrane helix</keyword>
<keyword evidence="2" id="KW-0472">Membrane</keyword>
<evidence type="ECO:0000256" key="2">
    <source>
        <dbReference type="SAM" id="Phobius"/>
    </source>
</evidence>
<protein>
    <submittedName>
        <fullName evidence="3">Uncharacterized protein</fullName>
    </submittedName>
</protein>
<feature type="region of interest" description="Disordered" evidence="1">
    <location>
        <begin position="41"/>
        <end position="79"/>
    </location>
</feature>
<feature type="transmembrane region" description="Helical" evidence="2">
    <location>
        <begin position="16"/>
        <end position="35"/>
    </location>
</feature>
<evidence type="ECO:0000313" key="4">
    <source>
        <dbReference type="Proteomes" id="UP000276542"/>
    </source>
</evidence>
<dbReference type="Proteomes" id="UP000276542">
    <property type="component" value="Unassembled WGS sequence"/>
</dbReference>
<evidence type="ECO:0000256" key="1">
    <source>
        <dbReference type="SAM" id="MobiDB-lite"/>
    </source>
</evidence>
<evidence type="ECO:0000313" key="3">
    <source>
        <dbReference type="EMBL" id="RJS47443.1"/>
    </source>
</evidence>
<sequence length="173" mass="18312">MWPSPLAWALHSPGRFAAVIAGCLGLLVAIAALGLRDAGARPERSHEQQRPAAQAHAAPTASPHTTDHADEEGESIRPAARRTVERFLEHYLAPTSREELDQLRPLCTPELWAGLNVADPSNMPPGPVQRIVKVADGAFAASFTVSLLNGSLAVDVVAAPDGLRVASVEPEKP</sequence>
<reference evidence="4" key="1">
    <citation type="submission" date="2018-09" db="EMBL/GenBank/DDBJ databases">
        <authorList>
            <person name="Zhu H."/>
        </authorList>
    </citation>
    <scope>NUCLEOTIDE SEQUENCE [LARGE SCALE GENOMIC DNA]</scope>
    <source>
        <strain evidence="4">K1W22B-1</strain>
    </source>
</reference>
<keyword evidence="2" id="KW-0812">Transmembrane</keyword>
<name>A0A3A5H9Z7_9ACTN</name>
<comment type="caution">
    <text evidence="3">The sequence shown here is derived from an EMBL/GenBank/DDBJ whole genome shotgun (WGS) entry which is preliminary data.</text>
</comment>
<accession>A0A3A5H9Z7</accession>
<dbReference type="EMBL" id="QYRP01000002">
    <property type="protein sequence ID" value="RJS47443.1"/>
    <property type="molecule type" value="Genomic_DNA"/>
</dbReference>
<proteinExistence type="predicted"/>
<feature type="compositionally biased region" description="Low complexity" evidence="1">
    <location>
        <begin position="50"/>
        <end position="64"/>
    </location>
</feature>
<gene>
    <name evidence="3" type="ORF">D4739_15280</name>
</gene>
<dbReference type="AlphaFoldDB" id="A0A3A5H9Z7"/>
<keyword evidence="4" id="KW-1185">Reference proteome</keyword>
<organism evidence="3 4">
    <name type="scientific">Nocardioides cavernaquae</name>
    <dbReference type="NCBI Taxonomy" id="2321396"/>
    <lineage>
        <taxon>Bacteria</taxon>
        <taxon>Bacillati</taxon>
        <taxon>Actinomycetota</taxon>
        <taxon>Actinomycetes</taxon>
        <taxon>Propionibacteriales</taxon>
        <taxon>Nocardioidaceae</taxon>
        <taxon>Nocardioides</taxon>
    </lineage>
</organism>